<accession>A0A0G4FCR9</accession>
<evidence type="ECO:0000256" key="1">
    <source>
        <dbReference type="SAM" id="MobiDB-lite"/>
    </source>
</evidence>
<feature type="compositionally biased region" description="Low complexity" evidence="1">
    <location>
        <begin position="276"/>
        <end position="299"/>
    </location>
</feature>
<feature type="region of interest" description="Disordered" evidence="1">
    <location>
        <begin position="174"/>
        <end position="449"/>
    </location>
</feature>
<feature type="compositionally biased region" description="Gly residues" evidence="1">
    <location>
        <begin position="331"/>
        <end position="342"/>
    </location>
</feature>
<feature type="compositionally biased region" description="Polar residues" evidence="1">
    <location>
        <begin position="29"/>
        <end position="48"/>
    </location>
</feature>
<gene>
    <name evidence="2" type="ORF">Cvel_16379</name>
</gene>
<dbReference type="AlphaFoldDB" id="A0A0G4FCR9"/>
<dbReference type="EMBL" id="CDMZ01000285">
    <property type="protein sequence ID" value="CEM10954.1"/>
    <property type="molecule type" value="Genomic_DNA"/>
</dbReference>
<feature type="compositionally biased region" description="Pro residues" evidence="1">
    <location>
        <begin position="402"/>
        <end position="414"/>
    </location>
</feature>
<name>A0A0G4FCR9_9ALVE</name>
<reference evidence="2" key="1">
    <citation type="submission" date="2014-11" db="EMBL/GenBank/DDBJ databases">
        <authorList>
            <person name="Otto D Thomas"/>
            <person name="Naeem Raeece"/>
        </authorList>
    </citation>
    <scope>NUCLEOTIDE SEQUENCE</scope>
</reference>
<feature type="compositionally biased region" description="Acidic residues" evidence="1">
    <location>
        <begin position="300"/>
        <end position="313"/>
    </location>
</feature>
<protein>
    <submittedName>
        <fullName evidence="2">Uncharacterized protein</fullName>
    </submittedName>
</protein>
<feature type="compositionally biased region" description="Polar residues" evidence="1">
    <location>
        <begin position="316"/>
        <end position="328"/>
    </location>
</feature>
<dbReference type="VEuPathDB" id="CryptoDB:Cvel_16379"/>
<proteinExistence type="predicted"/>
<feature type="compositionally biased region" description="Polar residues" evidence="1">
    <location>
        <begin position="353"/>
        <end position="364"/>
    </location>
</feature>
<feature type="compositionally biased region" description="Gly residues" evidence="1">
    <location>
        <begin position="247"/>
        <end position="259"/>
    </location>
</feature>
<evidence type="ECO:0000313" key="2">
    <source>
        <dbReference type="EMBL" id="CEM10954.1"/>
    </source>
</evidence>
<sequence>MDRDGNFVSLQGRGEGFPSSGAEPPSYRSFASGNSWGAENPSSHQETAQLPPYKIPLKGETVTREELRHTTRVLLGWIQETKYSLTRQEQRPFMTVGNLSLSTGTLVGFGMNWFLKKYHPANPLGFAAPAVAAGLFSGMLVQSLGRPWAITATLSMEGTLGDRARAALLEKRTGQNLWPAQRPPHAHPGGDPRFSNRAPPAFAPPGGQHQGRFFPPSAPGGDPSGAGGWGAQPPPPPQHFAQAQGQGAFGRGSWEGGGMPQNEWAPEPQGSGAAGGLSWSSAETPSSSSSSSSTGVSGAEGEDDWGEMEEGEGSDQQAVRGTQRQPMNPSGGFGGGRYGAGFGRPPLPLNPGSRGSASSPQSARSWEEIRKQNASSEPGGFDSGSGPADAESFPSSSSLSPPSSPSWAPPPGSGLPPRQVGGGGSSWDEIRRRSGSGGGDTGGEAFRSG</sequence>
<organism evidence="2">
    <name type="scientific">Chromera velia CCMP2878</name>
    <dbReference type="NCBI Taxonomy" id="1169474"/>
    <lineage>
        <taxon>Eukaryota</taxon>
        <taxon>Sar</taxon>
        <taxon>Alveolata</taxon>
        <taxon>Colpodellida</taxon>
        <taxon>Chromeraceae</taxon>
        <taxon>Chromera</taxon>
    </lineage>
</organism>
<feature type="region of interest" description="Disordered" evidence="1">
    <location>
        <begin position="1"/>
        <end position="48"/>
    </location>
</feature>